<reference evidence="1 2" key="1">
    <citation type="journal article" date="2024" name="J Genomics">
        <title>Draft genome sequencing and assembly of Favolaschia claudopus CIRM-BRFM 2984 isolated from oak limbs.</title>
        <authorList>
            <person name="Navarro D."/>
            <person name="Drula E."/>
            <person name="Chaduli D."/>
            <person name="Cazenave R."/>
            <person name="Ahrendt S."/>
            <person name="Wang J."/>
            <person name="Lipzen A."/>
            <person name="Daum C."/>
            <person name="Barry K."/>
            <person name="Grigoriev I.V."/>
            <person name="Favel A."/>
            <person name="Rosso M.N."/>
            <person name="Martin F."/>
        </authorList>
    </citation>
    <scope>NUCLEOTIDE SEQUENCE [LARGE SCALE GENOMIC DNA]</scope>
    <source>
        <strain evidence="1 2">CIRM-BRFM 2984</strain>
    </source>
</reference>
<organism evidence="1 2">
    <name type="scientific">Favolaschia claudopus</name>
    <dbReference type="NCBI Taxonomy" id="2862362"/>
    <lineage>
        <taxon>Eukaryota</taxon>
        <taxon>Fungi</taxon>
        <taxon>Dikarya</taxon>
        <taxon>Basidiomycota</taxon>
        <taxon>Agaricomycotina</taxon>
        <taxon>Agaricomycetes</taxon>
        <taxon>Agaricomycetidae</taxon>
        <taxon>Agaricales</taxon>
        <taxon>Marasmiineae</taxon>
        <taxon>Mycenaceae</taxon>
        <taxon>Favolaschia</taxon>
    </lineage>
</organism>
<dbReference type="Proteomes" id="UP001362999">
    <property type="component" value="Unassembled WGS sequence"/>
</dbReference>
<comment type="caution">
    <text evidence="1">The sequence shown here is derived from an EMBL/GenBank/DDBJ whole genome shotgun (WGS) entry which is preliminary data.</text>
</comment>
<name>A0AAW0AUB3_9AGAR</name>
<sequence>MQEQLAEAAFFDALGHLELDIVDFDDMENVVHMILPELARLLFFLRVHGPACLGNSTLARSCCRRRRSATRPQLFTICTAFQPRDCLASTHPLSVTSLPKEVLHRIAGFVPSRFDSDPSSWMDNIHRLRAVCRIWREVVLTDPTFFSKILVHSKKRPDCIRDWLDASGTTDLTMFFALGCDGEDAMEDYVAMRDFWNILAPCMHRCQKIYYHAHTPMGTNLLFGMLKKLDAEIVPVWHLVAEDDLTIHFPQIFISASTRVQHLSDVSPDFDLTGTQIRDALSAAPALKHLLVHDVSVYDDDVPRLVLPALTSFSFRSSSPAEANFLRIIDLPELLHLVLQVEDHEVFETVSKSLNHGSKTVKVELAITSGCLRCMRSFFRAMPELRWLHITGSDDHVETVIGALVLSSPNLFRSVRRMEFGNQLDKELVVGLCRALASRSSSVGVVSRASNVMEGHVDLQRICMQDGDIVDKYQRVVHGGTWDDEK</sequence>
<protein>
    <recommendedName>
        <fullName evidence="3">F-box domain-containing protein</fullName>
    </recommendedName>
</protein>
<evidence type="ECO:0000313" key="2">
    <source>
        <dbReference type="Proteomes" id="UP001362999"/>
    </source>
</evidence>
<accession>A0AAW0AUB3</accession>
<proteinExistence type="predicted"/>
<gene>
    <name evidence="1" type="ORF">R3P38DRAFT_3202590</name>
</gene>
<dbReference type="AlphaFoldDB" id="A0AAW0AUB3"/>
<evidence type="ECO:0000313" key="1">
    <source>
        <dbReference type="EMBL" id="KAK7016980.1"/>
    </source>
</evidence>
<keyword evidence="2" id="KW-1185">Reference proteome</keyword>
<evidence type="ECO:0008006" key="3">
    <source>
        <dbReference type="Google" id="ProtNLM"/>
    </source>
</evidence>
<dbReference type="EMBL" id="JAWWNJ010000049">
    <property type="protein sequence ID" value="KAK7016980.1"/>
    <property type="molecule type" value="Genomic_DNA"/>
</dbReference>
<dbReference type="Gene3D" id="1.20.1280.50">
    <property type="match status" value="1"/>
</dbReference>